<organism evidence="6 7">
    <name type="scientific">Dinothrombium tinctorium</name>
    <dbReference type="NCBI Taxonomy" id="1965070"/>
    <lineage>
        <taxon>Eukaryota</taxon>
        <taxon>Metazoa</taxon>
        <taxon>Ecdysozoa</taxon>
        <taxon>Arthropoda</taxon>
        <taxon>Chelicerata</taxon>
        <taxon>Arachnida</taxon>
        <taxon>Acari</taxon>
        <taxon>Acariformes</taxon>
        <taxon>Trombidiformes</taxon>
        <taxon>Prostigmata</taxon>
        <taxon>Anystina</taxon>
        <taxon>Parasitengona</taxon>
        <taxon>Trombidioidea</taxon>
        <taxon>Trombidiidae</taxon>
        <taxon>Dinothrombium</taxon>
    </lineage>
</organism>
<dbReference type="EMBL" id="NCKU01001220">
    <property type="protein sequence ID" value="RWS12719.1"/>
    <property type="molecule type" value="Genomic_DNA"/>
</dbReference>
<sequence>PQVLLKIWIKEFLKTVAELKPKFLALHCQEIGGKNYEESMIHVEDFVSTLLESEELQDFTHVKIFLDEDFTSLEKFTALGCLYFIHNSLNNVKLWDFEKQIFVSALGKEIFSGNIELVTTKEKVKFPQDFFPECKWSRKGFIRTRWKLANTVFDLVNIHLFHDASNFLSIESFPSPYTKIRQHALKYTLDKFSEDNYDKYPFFIFGDFNFRLDTGAVIKKLTNNSSPFHIKSAKNGEIEKMVYNDTDSSLLLTLGKKEFDLINQDEIFCGSQNFKWLLEYDKELETFKERLFEFEINFPPSYPFTEDSKSSTYMKTRCPAWCDRVLLSKSAKGFIKTEENDSVVIYRTVGTTVPMGDHKPVLLWFHLDASSGNLMPFQILSSVNEQSCECLLDNDDNNEPHVRLRTHSIPVFRRFPSNHSKARRTISDIPSTQKPPIHKEDWYTKTQELFEKLRSKYSDTKSSRHLSHHSSSSEEWYSSLKSSNGKSNDTNSSTSAPKVLMSQLSETRSVVTVIEVQSNNNEESSLNDRKSVACDNNRVATDGEESNNTSSSTSISIPAPVVCEGIMKESTETVLHSSDISTRYIYVQYGDSPVTVFRETTV</sequence>
<feature type="region of interest" description="Disordered" evidence="4">
    <location>
        <begin position="457"/>
        <end position="496"/>
    </location>
</feature>
<dbReference type="InterPro" id="IPR000300">
    <property type="entry name" value="IPPc"/>
</dbReference>
<dbReference type="OrthoDB" id="5780965at2759"/>
<dbReference type="PANTHER" id="PTHR12997:SF2">
    <property type="entry name" value="INOSITOL POLYPHOSPHATE-5-PHOSPHATASE A"/>
    <property type="match status" value="1"/>
</dbReference>
<name>A0A443RBR9_9ACAR</name>
<feature type="region of interest" description="Disordered" evidence="4">
    <location>
        <begin position="419"/>
        <end position="441"/>
    </location>
</feature>
<accession>A0A443RBR9</accession>
<comment type="caution">
    <text evidence="6">The sequence shown here is derived from an EMBL/GenBank/DDBJ whole genome shotgun (WGS) entry which is preliminary data.</text>
</comment>
<evidence type="ECO:0000259" key="5">
    <source>
        <dbReference type="SMART" id="SM00128"/>
    </source>
</evidence>
<dbReference type="InterPro" id="IPR039737">
    <property type="entry name" value="INPP5A"/>
</dbReference>
<evidence type="ECO:0000313" key="6">
    <source>
        <dbReference type="EMBL" id="RWS12719.1"/>
    </source>
</evidence>
<dbReference type="InterPro" id="IPR036691">
    <property type="entry name" value="Endo/exonu/phosph_ase_sf"/>
</dbReference>
<dbReference type="Pfam" id="PF22669">
    <property type="entry name" value="Exo_endo_phos2"/>
    <property type="match status" value="1"/>
</dbReference>
<evidence type="ECO:0000256" key="1">
    <source>
        <dbReference type="ARBA" id="ARBA00012997"/>
    </source>
</evidence>
<evidence type="ECO:0000313" key="7">
    <source>
        <dbReference type="Proteomes" id="UP000285301"/>
    </source>
</evidence>
<dbReference type="Proteomes" id="UP000285301">
    <property type="component" value="Unassembled WGS sequence"/>
</dbReference>
<feature type="non-terminal residue" evidence="6">
    <location>
        <position position="1"/>
    </location>
</feature>
<keyword evidence="7" id="KW-1185">Reference proteome</keyword>
<keyword evidence="2" id="KW-0378">Hydrolase</keyword>
<comment type="similarity">
    <text evidence="3">Belongs to the inositol 1,4,5-trisphosphate 5-phosphatase type I family.</text>
</comment>
<dbReference type="STRING" id="1965070.A0A443RBR9"/>
<proteinExistence type="inferred from homology"/>
<feature type="compositionally biased region" description="Low complexity" evidence="4">
    <location>
        <begin position="469"/>
        <end position="483"/>
    </location>
</feature>
<dbReference type="Gene3D" id="3.60.10.10">
    <property type="entry name" value="Endonuclease/exonuclease/phosphatase"/>
    <property type="match status" value="1"/>
</dbReference>
<evidence type="ECO:0000256" key="2">
    <source>
        <dbReference type="ARBA" id="ARBA00022801"/>
    </source>
</evidence>
<evidence type="ECO:0000256" key="3">
    <source>
        <dbReference type="ARBA" id="ARBA00023599"/>
    </source>
</evidence>
<feature type="domain" description="Inositol polyphosphate-related phosphatase" evidence="5">
    <location>
        <begin position="1"/>
        <end position="373"/>
    </location>
</feature>
<feature type="compositionally biased region" description="Polar residues" evidence="4">
    <location>
        <begin position="484"/>
        <end position="496"/>
    </location>
</feature>
<protein>
    <recommendedName>
        <fullName evidence="1">inositol-polyphosphate 5-phosphatase</fullName>
        <ecNumber evidence="1">3.1.3.56</ecNumber>
    </recommendedName>
</protein>
<dbReference type="PANTHER" id="PTHR12997">
    <property type="entry name" value="TYPE I INOSITOL-1,4,5-TRISPHOSPHATE 5-PHOSPHATASE"/>
    <property type="match status" value="1"/>
</dbReference>
<dbReference type="SUPFAM" id="SSF56219">
    <property type="entry name" value="DNase I-like"/>
    <property type="match status" value="1"/>
</dbReference>
<evidence type="ECO:0000256" key="4">
    <source>
        <dbReference type="SAM" id="MobiDB-lite"/>
    </source>
</evidence>
<dbReference type="EC" id="3.1.3.56" evidence="1"/>
<dbReference type="AlphaFoldDB" id="A0A443RBR9"/>
<gene>
    <name evidence="6" type="ORF">B4U79_12377</name>
</gene>
<dbReference type="GO" id="GO:0046856">
    <property type="term" value="P:phosphatidylinositol dephosphorylation"/>
    <property type="evidence" value="ECO:0007669"/>
    <property type="project" value="InterPro"/>
</dbReference>
<dbReference type="GO" id="GO:0004445">
    <property type="term" value="F:inositol-polyphosphate 5-phosphatase activity"/>
    <property type="evidence" value="ECO:0007669"/>
    <property type="project" value="UniProtKB-EC"/>
</dbReference>
<reference evidence="6 7" key="1">
    <citation type="journal article" date="2018" name="Gigascience">
        <title>Genomes of trombidid mites reveal novel predicted allergens and laterally-transferred genes associated with secondary metabolism.</title>
        <authorList>
            <person name="Dong X."/>
            <person name="Chaisiri K."/>
            <person name="Xia D."/>
            <person name="Armstrong S.D."/>
            <person name="Fang Y."/>
            <person name="Donnelly M.J."/>
            <person name="Kadowaki T."/>
            <person name="McGarry J.W."/>
            <person name="Darby A.C."/>
            <person name="Makepeace B.L."/>
        </authorList>
    </citation>
    <scope>NUCLEOTIDE SEQUENCE [LARGE SCALE GENOMIC DNA]</scope>
    <source>
        <strain evidence="6">UoL-WK</strain>
    </source>
</reference>
<dbReference type="SMART" id="SM00128">
    <property type="entry name" value="IPPc"/>
    <property type="match status" value="1"/>
</dbReference>